<protein>
    <submittedName>
        <fullName evidence="2">Uncharacterized protein</fullName>
    </submittedName>
</protein>
<dbReference type="AlphaFoldDB" id="A0A061J5W3"/>
<evidence type="ECO:0000313" key="3">
    <source>
        <dbReference type="Proteomes" id="UP000031737"/>
    </source>
</evidence>
<comment type="caution">
    <text evidence="2">The sequence shown here is derived from an EMBL/GenBank/DDBJ whole genome shotgun (WGS) entry which is preliminary data.</text>
</comment>
<dbReference type="Proteomes" id="UP000031737">
    <property type="component" value="Unassembled WGS sequence"/>
</dbReference>
<feature type="region of interest" description="Disordered" evidence="1">
    <location>
        <begin position="289"/>
        <end position="383"/>
    </location>
</feature>
<dbReference type="VEuPathDB" id="TriTrypDB:TRSC58_03617"/>
<feature type="compositionally biased region" description="Basic and acidic residues" evidence="1">
    <location>
        <begin position="295"/>
        <end position="310"/>
    </location>
</feature>
<dbReference type="EMBL" id="AUPL01003617">
    <property type="protein sequence ID" value="ESL08677.1"/>
    <property type="molecule type" value="Genomic_DNA"/>
</dbReference>
<evidence type="ECO:0000256" key="1">
    <source>
        <dbReference type="SAM" id="MobiDB-lite"/>
    </source>
</evidence>
<evidence type="ECO:0000313" key="2">
    <source>
        <dbReference type="EMBL" id="ESL08677.1"/>
    </source>
</evidence>
<reference evidence="2 3" key="1">
    <citation type="submission" date="2013-07" db="EMBL/GenBank/DDBJ databases">
        <authorList>
            <person name="Stoco P.H."/>
            <person name="Wagner G."/>
            <person name="Gerber A."/>
            <person name="Zaha A."/>
            <person name="Thompson C."/>
            <person name="Bartholomeu D.C."/>
            <person name="Luckemeyer D.D."/>
            <person name="Bahia D."/>
            <person name="Loreto E."/>
            <person name="Prestes E.B."/>
            <person name="Lima F.M."/>
            <person name="Rodrigues-Luiz G."/>
            <person name="Vallejo G.A."/>
            <person name="Filho J.F."/>
            <person name="Monteiro K.M."/>
            <person name="Tyler K.M."/>
            <person name="de Almeida L.G."/>
            <person name="Ortiz M.F."/>
            <person name="Siervo M.A."/>
            <person name="de Moraes M.H."/>
            <person name="Cunha O.L."/>
            <person name="Mendonca-Neto R."/>
            <person name="Silva R."/>
            <person name="Teixeira S.M."/>
            <person name="Murta S.M."/>
            <person name="Sincero T.C."/>
            <person name="Mendes T.A."/>
            <person name="Urmenyi T.P."/>
            <person name="Silva V.G."/>
            <person name="da Rocha W.D."/>
            <person name="Andersson B."/>
            <person name="Romanha A.J."/>
            <person name="Steindel M."/>
            <person name="de Vasconcelos A.T."/>
            <person name="Grisard E.C."/>
        </authorList>
    </citation>
    <scope>NUCLEOTIDE SEQUENCE [LARGE SCALE GENOMIC DNA]</scope>
    <source>
        <strain evidence="2 3">SC58</strain>
    </source>
</reference>
<feature type="compositionally biased region" description="Polar residues" evidence="1">
    <location>
        <begin position="357"/>
        <end position="366"/>
    </location>
</feature>
<sequence length="441" mass="48853">MIRGQCKTYCQCNYCKQPREQTGAIPDSTKLVPGNGCTRDELYLRTLNKSLRARSLMASSKNAHKFKPDTMLQSTRGDMARAALTVPVRRRDRLQELLILENKGRIEAERQLRRDRRAMGLSDDEDTRLRERGVGTHDDFHDPPAVTEAAPQPKCSAEEDLLHVLNTVKTITDEHAAGDANKPLTLDRIHRLRRLVREQDAKAKKMVTECPMQPHMCGHCFAVNAQGKHLCQVPPPHILRDTLFPSIHGKPTRRFNYSTHPYGSGVVWVPLDEEPKEEDVKCVMPTAAEASDAAAAERRSATGSDDDKADSAYQYPGSTHNMYLTGTKPAQEGSLKRVSPETDNGRAGLVDAGNLEKGNNTGNGTPPATDKKPSTKEPPTYKSSAALWRTTNQDRAAQMRRFLEFKKLQANAASVYAESAVRRRADNGVLHAVAAGDRNGL</sequence>
<keyword evidence="3" id="KW-1185">Reference proteome</keyword>
<dbReference type="OrthoDB" id="271978at2759"/>
<organism evidence="2 3">
    <name type="scientific">Trypanosoma rangeli SC58</name>
    <dbReference type="NCBI Taxonomy" id="429131"/>
    <lineage>
        <taxon>Eukaryota</taxon>
        <taxon>Discoba</taxon>
        <taxon>Euglenozoa</taxon>
        <taxon>Kinetoplastea</taxon>
        <taxon>Metakinetoplastina</taxon>
        <taxon>Trypanosomatida</taxon>
        <taxon>Trypanosomatidae</taxon>
        <taxon>Trypanosoma</taxon>
        <taxon>Herpetosoma</taxon>
    </lineage>
</organism>
<proteinExistence type="predicted"/>
<accession>A0A061J5W3</accession>
<feature type="compositionally biased region" description="Basic and acidic residues" evidence="1">
    <location>
        <begin position="334"/>
        <end position="344"/>
    </location>
</feature>
<name>A0A061J5W3_TRYRA</name>
<gene>
    <name evidence="2" type="ORF">TRSC58_03617</name>
</gene>